<organism evidence="1 2">
    <name type="scientific">Nostoc flagelliforme CCNUN1</name>
    <dbReference type="NCBI Taxonomy" id="2038116"/>
    <lineage>
        <taxon>Bacteria</taxon>
        <taxon>Bacillati</taxon>
        <taxon>Cyanobacteriota</taxon>
        <taxon>Cyanophyceae</taxon>
        <taxon>Nostocales</taxon>
        <taxon>Nostocaceae</taxon>
        <taxon>Nostoc</taxon>
    </lineage>
</organism>
<sequence length="37" mass="4226">MRLQGQRPSQEVKCLTVGNRLEHRFSNQGAKEKLAQS</sequence>
<reference evidence="1 2" key="1">
    <citation type="submission" date="2017-11" db="EMBL/GenBank/DDBJ databases">
        <title>Complete genome of a free-living desiccation-tolerant cyanobacterium and its photosynthetic adaptation to extreme terrestrial habitat.</title>
        <authorList>
            <person name="Shang J."/>
        </authorList>
    </citation>
    <scope>NUCLEOTIDE SEQUENCE [LARGE SCALE GENOMIC DNA]</scope>
    <source>
        <strain evidence="1 2">CCNUN1</strain>
        <plasmid evidence="2">pnfsy07</plasmid>
    </source>
</reference>
<geneLocation type="plasmid" evidence="2">
    <name>pnfsy07</name>
</geneLocation>
<accession>A0A2K8T8B6</accession>
<dbReference type="KEGG" id="nfl:COO91_10110"/>
<dbReference type="Proteomes" id="UP000232003">
    <property type="component" value="Plasmid pNFSY07"/>
</dbReference>
<name>A0A2K8T8B6_9NOSO</name>
<dbReference type="AlphaFoldDB" id="A0A2K8T8B6"/>
<keyword evidence="2" id="KW-1185">Reference proteome</keyword>
<proteinExistence type="predicted"/>
<protein>
    <submittedName>
        <fullName evidence="1">Uncharacterized protein</fullName>
    </submittedName>
</protein>
<evidence type="ECO:0000313" key="2">
    <source>
        <dbReference type="Proteomes" id="UP000232003"/>
    </source>
</evidence>
<keyword evidence="1" id="KW-0614">Plasmid</keyword>
<gene>
    <name evidence="1" type="ORF">COO91_10110</name>
</gene>
<evidence type="ECO:0000313" key="1">
    <source>
        <dbReference type="EMBL" id="AUB43901.1"/>
    </source>
</evidence>
<dbReference type="EMBL" id="CP024792">
    <property type="protein sequence ID" value="AUB43901.1"/>
    <property type="molecule type" value="Genomic_DNA"/>
</dbReference>